<keyword evidence="7 12" id="KW-0067">ATP-binding</keyword>
<dbReference type="Pfam" id="PF00072">
    <property type="entry name" value="Response_reg"/>
    <property type="match status" value="1"/>
</dbReference>
<accession>A0ABU3BUQ6</accession>
<evidence type="ECO:0000313" key="12">
    <source>
        <dbReference type="EMBL" id="MDT0633027.1"/>
    </source>
</evidence>
<keyword evidence="6" id="KW-0418">Kinase</keyword>
<dbReference type="SMART" id="SM00448">
    <property type="entry name" value="REC"/>
    <property type="match status" value="1"/>
</dbReference>
<keyword evidence="4" id="KW-0808">Transferase</keyword>
<keyword evidence="8" id="KW-0902">Two-component regulatory system</keyword>
<dbReference type="InterPro" id="IPR011006">
    <property type="entry name" value="CheY-like_superfamily"/>
</dbReference>
<dbReference type="SUPFAM" id="SSF52172">
    <property type="entry name" value="CheY-like"/>
    <property type="match status" value="1"/>
</dbReference>
<dbReference type="PANTHER" id="PTHR43065:SF46">
    <property type="entry name" value="C4-DICARBOXYLATE TRANSPORT SENSOR PROTEIN DCTB"/>
    <property type="match status" value="1"/>
</dbReference>
<dbReference type="InterPro" id="IPR004358">
    <property type="entry name" value="Sig_transdc_His_kin-like_C"/>
</dbReference>
<dbReference type="PRINTS" id="PR00344">
    <property type="entry name" value="BCTRLSENSOR"/>
</dbReference>
<evidence type="ECO:0000256" key="3">
    <source>
        <dbReference type="ARBA" id="ARBA00022553"/>
    </source>
</evidence>
<dbReference type="Gene3D" id="3.40.50.2300">
    <property type="match status" value="1"/>
</dbReference>
<keyword evidence="13" id="KW-1185">Reference proteome</keyword>
<evidence type="ECO:0000256" key="9">
    <source>
        <dbReference type="PROSITE-ProRule" id="PRU00169"/>
    </source>
</evidence>
<evidence type="ECO:0000256" key="8">
    <source>
        <dbReference type="ARBA" id="ARBA00023012"/>
    </source>
</evidence>
<dbReference type="SUPFAM" id="SSF47384">
    <property type="entry name" value="Homodimeric domain of signal transducing histidine kinase"/>
    <property type="match status" value="1"/>
</dbReference>
<dbReference type="EMBL" id="JAVRHT010000047">
    <property type="protein sequence ID" value="MDT0633027.1"/>
    <property type="molecule type" value="Genomic_DNA"/>
</dbReference>
<reference evidence="12 13" key="1">
    <citation type="submission" date="2023-09" db="EMBL/GenBank/DDBJ databases">
        <authorList>
            <person name="Rey-Velasco X."/>
        </authorList>
    </citation>
    <scope>NUCLEOTIDE SEQUENCE [LARGE SCALE GENOMIC DNA]</scope>
    <source>
        <strain evidence="12 13">F394</strain>
    </source>
</reference>
<dbReference type="PANTHER" id="PTHR43065">
    <property type="entry name" value="SENSOR HISTIDINE KINASE"/>
    <property type="match status" value="1"/>
</dbReference>
<dbReference type="SMART" id="SM00388">
    <property type="entry name" value="HisKA"/>
    <property type="match status" value="1"/>
</dbReference>
<dbReference type="InterPro" id="IPR001789">
    <property type="entry name" value="Sig_transdc_resp-reg_receiver"/>
</dbReference>
<dbReference type="GO" id="GO:0005524">
    <property type="term" value="F:ATP binding"/>
    <property type="evidence" value="ECO:0007669"/>
    <property type="project" value="UniProtKB-KW"/>
</dbReference>
<comment type="catalytic activity">
    <reaction evidence="1">
        <text>ATP + protein L-histidine = ADP + protein N-phospho-L-histidine.</text>
        <dbReference type="EC" id="2.7.13.3"/>
    </reaction>
</comment>
<dbReference type="SMART" id="SM00387">
    <property type="entry name" value="HATPase_c"/>
    <property type="match status" value="1"/>
</dbReference>
<feature type="domain" description="Response regulatory" evidence="11">
    <location>
        <begin position="373"/>
        <end position="484"/>
    </location>
</feature>
<dbReference type="InterPro" id="IPR003661">
    <property type="entry name" value="HisK_dim/P_dom"/>
</dbReference>
<feature type="modified residue" description="4-aspartylphosphate" evidence="9">
    <location>
        <position position="423"/>
    </location>
</feature>
<name>A0ABU3BUQ6_9BACT</name>
<evidence type="ECO:0000256" key="6">
    <source>
        <dbReference type="ARBA" id="ARBA00022777"/>
    </source>
</evidence>
<dbReference type="CDD" id="cd00082">
    <property type="entry name" value="HisKA"/>
    <property type="match status" value="1"/>
</dbReference>
<dbReference type="SUPFAM" id="SSF55874">
    <property type="entry name" value="ATPase domain of HSP90 chaperone/DNA topoisomerase II/histidine kinase"/>
    <property type="match status" value="1"/>
</dbReference>
<evidence type="ECO:0000256" key="5">
    <source>
        <dbReference type="ARBA" id="ARBA00022741"/>
    </source>
</evidence>
<dbReference type="Proteomes" id="UP001267426">
    <property type="component" value="Unassembled WGS sequence"/>
</dbReference>
<evidence type="ECO:0000256" key="1">
    <source>
        <dbReference type="ARBA" id="ARBA00000085"/>
    </source>
</evidence>
<dbReference type="PROSITE" id="PS50109">
    <property type="entry name" value="HIS_KIN"/>
    <property type="match status" value="1"/>
</dbReference>
<dbReference type="RefSeq" id="WP_311665510.1">
    <property type="nucleotide sequence ID" value="NZ_JAVRHT010000047.1"/>
</dbReference>
<dbReference type="InterPro" id="IPR003594">
    <property type="entry name" value="HATPase_dom"/>
</dbReference>
<gene>
    <name evidence="12" type="ORF">RM540_14820</name>
</gene>
<dbReference type="InterPro" id="IPR036097">
    <property type="entry name" value="HisK_dim/P_sf"/>
</dbReference>
<evidence type="ECO:0000256" key="2">
    <source>
        <dbReference type="ARBA" id="ARBA00012438"/>
    </source>
</evidence>
<dbReference type="InterPro" id="IPR036890">
    <property type="entry name" value="HATPase_C_sf"/>
</dbReference>
<proteinExistence type="predicted"/>
<evidence type="ECO:0000256" key="7">
    <source>
        <dbReference type="ARBA" id="ARBA00022840"/>
    </source>
</evidence>
<evidence type="ECO:0000256" key="4">
    <source>
        <dbReference type="ARBA" id="ARBA00022679"/>
    </source>
</evidence>
<keyword evidence="5" id="KW-0547">Nucleotide-binding</keyword>
<dbReference type="PROSITE" id="PS50110">
    <property type="entry name" value="RESPONSE_REGULATORY"/>
    <property type="match status" value="1"/>
</dbReference>
<evidence type="ECO:0000259" key="10">
    <source>
        <dbReference type="PROSITE" id="PS50109"/>
    </source>
</evidence>
<organism evidence="12 13">
    <name type="scientific">Rubrivirga litoralis</name>
    <dbReference type="NCBI Taxonomy" id="3075598"/>
    <lineage>
        <taxon>Bacteria</taxon>
        <taxon>Pseudomonadati</taxon>
        <taxon>Rhodothermota</taxon>
        <taxon>Rhodothermia</taxon>
        <taxon>Rhodothermales</taxon>
        <taxon>Rubricoccaceae</taxon>
        <taxon>Rubrivirga</taxon>
    </lineage>
</organism>
<evidence type="ECO:0000259" key="11">
    <source>
        <dbReference type="PROSITE" id="PS50110"/>
    </source>
</evidence>
<comment type="caution">
    <text evidence="12">The sequence shown here is derived from an EMBL/GenBank/DDBJ whole genome shotgun (WGS) entry which is preliminary data.</text>
</comment>
<protein>
    <recommendedName>
        <fullName evidence="2">histidine kinase</fullName>
        <ecNumber evidence="2">2.7.13.3</ecNumber>
    </recommendedName>
</protein>
<dbReference type="Pfam" id="PF02518">
    <property type="entry name" value="HATPase_c"/>
    <property type="match status" value="1"/>
</dbReference>
<sequence length="486" mass="53227">METTTFPFVASDLLSAVSTAAGELLDCNEPWREVFGDDELWGRLPPEDARFAQEYTADAARGLPVSHQVFLLDAPGSDIPVPVLLHFLPVRLPDIEPGRYPVSLTGEVLREPASWAAEQTRRRRMEMLGRMAMGVAHDFNNLLTTVLGHAELLRSDLARLESGVEPVAHLKMLERAAKDGAALVRKIQQYIRNEKDERAEPIALHEIAEEVLTLTRPYWYNEPRRRGIAIEVRRDLRPVPPILGTPTELREVLVNLVLNAVQAMPAGGTLTLTTRRRDTRAAEVTVGDTGVGMTENVRKRIFEPLYTTKGSAGSGMGLTMSQGIVQEHSGRIDVESAPGRGTVFRLVFPFATNHPAPVTPRRVAPAEDGAGLRLLVVDDEPMVRTVTTKLLRMRGHEVEDADGGPAALDVLAAEPPFDVVVTDLSMPEMSGRELASVIRERYEGLPVLLLTGDTDAAADSEDVAAVVKKPFQLDALDAAIRKAHRG</sequence>
<evidence type="ECO:0000313" key="13">
    <source>
        <dbReference type="Proteomes" id="UP001267426"/>
    </source>
</evidence>
<feature type="domain" description="Histidine kinase" evidence="10">
    <location>
        <begin position="134"/>
        <end position="352"/>
    </location>
</feature>
<keyword evidence="3 9" id="KW-0597">Phosphoprotein</keyword>
<dbReference type="EC" id="2.7.13.3" evidence="2"/>
<dbReference type="InterPro" id="IPR005467">
    <property type="entry name" value="His_kinase_dom"/>
</dbReference>
<dbReference type="Gene3D" id="3.30.565.10">
    <property type="entry name" value="Histidine kinase-like ATPase, C-terminal domain"/>
    <property type="match status" value="1"/>
</dbReference>
<dbReference type="CDD" id="cd00156">
    <property type="entry name" value="REC"/>
    <property type="match status" value="1"/>
</dbReference>
<dbReference type="Gene3D" id="1.10.287.130">
    <property type="match status" value="1"/>
</dbReference>